<reference evidence="1 2" key="1">
    <citation type="journal article" date="2018" name="Sci. Rep.">
        <title>Comparative analysis of the Pocillopora damicornis genome highlights role of immune system in coral evolution.</title>
        <authorList>
            <person name="Cunning R."/>
            <person name="Bay R.A."/>
            <person name="Gillette P."/>
            <person name="Baker A.C."/>
            <person name="Traylor-Knowles N."/>
        </authorList>
    </citation>
    <scope>NUCLEOTIDE SEQUENCE [LARGE SCALE GENOMIC DNA]</scope>
    <source>
        <strain evidence="1">RSMAS</strain>
        <tissue evidence="1">Whole animal</tissue>
    </source>
</reference>
<dbReference type="InterPro" id="IPR036444">
    <property type="entry name" value="PLipase_A2_dom_sf"/>
</dbReference>
<dbReference type="AlphaFoldDB" id="A0A3M6UC11"/>
<dbReference type="STRING" id="46731.A0A3M6UC11"/>
<dbReference type="SUPFAM" id="SSF48619">
    <property type="entry name" value="Phospholipase A2, PLA2"/>
    <property type="match status" value="2"/>
</dbReference>
<organism evidence="1 2">
    <name type="scientific">Pocillopora damicornis</name>
    <name type="common">Cauliflower coral</name>
    <name type="synonym">Millepora damicornis</name>
    <dbReference type="NCBI Taxonomy" id="46731"/>
    <lineage>
        <taxon>Eukaryota</taxon>
        <taxon>Metazoa</taxon>
        <taxon>Cnidaria</taxon>
        <taxon>Anthozoa</taxon>
        <taxon>Hexacorallia</taxon>
        <taxon>Scleractinia</taxon>
        <taxon>Astrocoeniina</taxon>
        <taxon>Pocilloporidae</taxon>
        <taxon>Pocillopora</taxon>
    </lineage>
</organism>
<keyword evidence="2" id="KW-1185">Reference proteome</keyword>
<dbReference type="EMBL" id="RCHS01001842">
    <property type="protein sequence ID" value="RMX51064.1"/>
    <property type="molecule type" value="Genomic_DNA"/>
</dbReference>
<evidence type="ECO:0000313" key="2">
    <source>
        <dbReference type="Proteomes" id="UP000275408"/>
    </source>
</evidence>
<dbReference type="InterPro" id="IPR038875">
    <property type="entry name" value="PLA2_conodipine-like"/>
</dbReference>
<dbReference type="Gene3D" id="1.20.90.10">
    <property type="entry name" value="Phospholipase A2 domain"/>
    <property type="match status" value="2"/>
</dbReference>
<name>A0A3M6UC11_POCDA</name>
<dbReference type="Proteomes" id="UP000275408">
    <property type="component" value="Unassembled WGS sequence"/>
</dbReference>
<dbReference type="PANTHER" id="PTHR37687">
    <property type="entry name" value="AGAP006772-PA"/>
    <property type="match status" value="1"/>
</dbReference>
<evidence type="ECO:0000313" key="1">
    <source>
        <dbReference type="EMBL" id="RMX51064.1"/>
    </source>
</evidence>
<sequence>MAGVVSNATQLSKLICTNSARRPKQENAWNWLKSVISDKVKRYEAGAEIYYNSVYYFRHAYYEVQQSVYTKIIMGNLSVPTFIWLLLLSMSWEVNSRSDCKINANGCSVPLGLPAPYKKTFTPACDKHDVCYYCGELYGWDQRQCDKAFKSDMYTLCEKNGKRWFSLGDLLNKKKRCKKLGADAYYTAVRSFGHLYWEKNPPSWCQAACAKNLGDPNRPLNIRTLRSSSQHLLTTPRARLKTHRERTFAVAAPRLWSSISLGQRPKVKGYCVTNGCSIPGNLPFPYKRYFNKDCNKHDICYACGQHYAWTRLQCDNAFFWDMSKLCLKRFFFLKHCLKYAGIYYGAVRVGGNKHYDVPSKSWCNMCPSYNGDPSLRVPLFRRR</sequence>
<dbReference type="OrthoDB" id="10043382at2759"/>
<gene>
    <name evidence="1" type="ORF">pdam_00018899</name>
</gene>
<dbReference type="PANTHER" id="PTHR37687:SF1">
    <property type="entry name" value="AGAP006772-PA"/>
    <property type="match status" value="1"/>
</dbReference>
<proteinExistence type="predicted"/>
<dbReference type="GO" id="GO:0004623">
    <property type="term" value="F:phospholipase A2 activity"/>
    <property type="evidence" value="ECO:0007669"/>
    <property type="project" value="InterPro"/>
</dbReference>
<dbReference type="Pfam" id="PF09056">
    <property type="entry name" value="Phospholip_A2_3"/>
    <property type="match status" value="1"/>
</dbReference>
<protein>
    <recommendedName>
        <fullName evidence="3">Conodipine-M alpha chain</fullName>
    </recommendedName>
</protein>
<comment type="caution">
    <text evidence="1">The sequence shown here is derived from an EMBL/GenBank/DDBJ whole genome shotgun (WGS) entry which is preliminary data.</text>
</comment>
<dbReference type="GO" id="GO:0050482">
    <property type="term" value="P:arachidonate secretion"/>
    <property type="evidence" value="ECO:0007669"/>
    <property type="project" value="InterPro"/>
</dbReference>
<accession>A0A3M6UC11</accession>
<dbReference type="InterPro" id="IPR015141">
    <property type="entry name" value="PLipase_A2_prok/fun"/>
</dbReference>
<feature type="non-terminal residue" evidence="1">
    <location>
        <position position="383"/>
    </location>
</feature>
<dbReference type="GO" id="GO:0006644">
    <property type="term" value="P:phospholipid metabolic process"/>
    <property type="evidence" value="ECO:0007669"/>
    <property type="project" value="InterPro"/>
</dbReference>
<evidence type="ECO:0008006" key="3">
    <source>
        <dbReference type="Google" id="ProtNLM"/>
    </source>
</evidence>